<gene>
    <name evidence="2" type="ORF">JYZ213_LOCUS26322</name>
</gene>
<keyword evidence="1" id="KW-0732">Signal</keyword>
<dbReference type="Proteomes" id="UP000663845">
    <property type="component" value="Unassembled WGS sequence"/>
</dbReference>
<sequence length="116" mass="13256">MNNDNKTDIIIGNYDSTFQILFNEYNNKFYQSVVYLVKFYSTFLTIGDLNNDQRLDIILGNLGTKQISIHFNIGNRKFIKSIIYSTDFNPVAAKLVDINGDGYMVIILIGTYYSAS</sequence>
<dbReference type="InterPro" id="IPR028994">
    <property type="entry name" value="Integrin_alpha_N"/>
</dbReference>
<evidence type="ECO:0000256" key="1">
    <source>
        <dbReference type="ARBA" id="ARBA00022729"/>
    </source>
</evidence>
<organism evidence="2 3">
    <name type="scientific">Adineta steineri</name>
    <dbReference type="NCBI Taxonomy" id="433720"/>
    <lineage>
        <taxon>Eukaryota</taxon>
        <taxon>Metazoa</taxon>
        <taxon>Spiralia</taxon>
        <taxon>Gnathifera</taxon>
        <taxon>Rotifera</taxon>
        <taxon>Eurotatoria</taxon>
        <taxon>Bdelloidea</taxon>
        <taxon>Adinetida</taxon>
        <taxon>Adinetidae</taxon>
        <taxon>Adineta</taxon>
    </lineage>
</organism>
<dbReference type="Gene3D" id="2.130.10.130">
    <property type="entry name" value="Integrin alpha, N-terminal"/>
    <property type="match status" value="1"/>
</dbReference>
<dbReference type="PANTHER" id="PTHR46580">
    <property type="entry name" value="SENSOR KINASE-RELATED"/>
    <property type="match status" value="1"/>
</dbReference>
<evidence type="ECO:0000313" key="2">
    <source>
        <dbReference type="EMBL" id="CAF1190697.1"/>
    </source>
</evidence>
<accession>A0A814VVY2</accession>
<dbReference type="SUPFAM" id="SSF69318">
    <property type="entry name" value="Integrin alpha N-terminal domain"/>
    <property type="match status" value="1"/>
</dbReference>
<protein>
    <recommendedName>
        <fullName evidence="4">VCBS repeat-containing protein</fullName>
    </recommendedName>
</protein>
<evidence type="ECO:0008006" key="4">
    <source>
        <dbReference type="Google" id="ProtNLM"/>
    </source>
</evidence>
<name>A0A814VVY2_9BILA</name>
<proteinExistence type="predicted"/>
<dbReference type="EMBL" id="CAJNOG010000349">
    <property type="protein sequence ID" value="CAF1190697.1"/>
    <property type="molecule type" value="Genomic_DNA"/>
</dbReference>
<dbReference type="PANTHER" id="PTHR46580:SF4">
    <property type="entry name" value="ATP_GTP-BINDING PROTEIN"/>
    <property type="match status" value="1"/>
</dbReference>
<dbReference type="InterPro" id="IPR013517">
    <property type="entry name" value="FG-GAP"/>
</dbReference>
<dbReference type="AlphaFoldDB" id="A0A814VVY2"/>
<evidence type="ECO:0000313" key="3">
    <source>
        <dbReference type="Proteomes" id="UP000663845"/>
    </source>
</evidence>
<dbReference type="Pfam" id="PF13517">
    <property type="entry name" value="FG-GAP_3"/>
    <property type="match status" value="1"/>
</dbReference>
<reference evidence="2" key="1">
    <citation type="submission" date="2021-02" db="EMBL/GenBank/DDBJ databases">
        <authorList>
            <person name="Nowell W R."/>
        </authorList>
    </citation>
    <scope>NUCLEOTIDE SEQUENCE</scope>
</reference>
<comment type="caution">
    <text evidence="2">The sequence shown here is derived from an EMBL/GenBank/DDBJ whole genome shotgun (WGS) entry which is preliminary data.</text>
</comment>